<comment type="similarity">
    <text evidence="1">Belongs to the glycosyltransferase 2 family.</text>
</comment>
<feature type="non-terminal residue" evidence="6">
    <location>
        <position position="1"/>
    </location>
</feature>
<evidence type="ECO:0000259" key="5">
    <source>
        <dbReference type="Pfam" id="PF00535"/>
    </source>
</evidence>
<reference evidence="6" key="1">
    <citation type="submission" date="2020-02" db="EMBL/GenBank/DDBJ databases">
        <authorList>
            <person name="Meier V. D."/>
        </authorList>
    </citation>
    <scope>NUCLEOTIDE SEQUENCE</scope>
    <source>
        <strain evidence="6">AVDCRST_MAG79</strain>
    </source>
</reference>
<dbReference type="EMBL" id="CADCWC010000196">
    <property type="protein sequence ID" value="CAA9534398.1"/>
    <property type="molecule type" value="Genomic_DNA"/>
</dbReference>
<name>A0A6J4TXJ8_9ACTN</name>
<feature type="domain" description="Glycosyltransferase 2-like" evidence="5">
    <location>
        <begin position="46"/>
        <end position="206"/>
    </location>
</feature>
<organism evidence="6">
    <name type="scientific">uncultured Thermoleophilia bacterium</name>
    <dbReference type="NCBI Taxonomy" id="1497501"/>
    <lineage>
        <taxon>Bacteria</taxon>
        <taxon>Bacillati</taxon>
        <taxon>Actinomycetota</taxon>
        <taxon>Thermoleophilia</taxon>
        <taxon>environmental samples</taxon>
    </lineage>
</organism>
<protein>
    <submittedName>
        <fullName evidence="6">Glycosyl transferase, family 2</fullName>
    </submittedName>
</protein>
<dbReference type="InterPro" id="IPR001173">
    <property type="entry name" value="Glyco_trans_2-like"/>
</dbReference>
<dbReference type="CDD" id="cd06439">
    <property type="entry name" value="CESA_like_1"/>
    <property type="match status" value="1"/>
</dbReference>
<dbReference type="Gene3D" id="3.90.550.10">
    <property type="entry name" value="Spore Coat Polysaccharide Biosynthesis Protein SpsA, Chain A"/>
    <property type="match status" value="1"/>
</dbReference>
<evidence type="ECO:0000256" key="3">
    <source>
        <dbReference type="ARBA" id="ARBA00022679"/>
    </source>
</evidence>
<dbReference type="SUPFAM" id="SSF53448">
    <property type="entry name" value="Nucleotide-diphospho-sugar transferases"/>
    <property type="match status" value="1"/>
</dbReference>
<proteinExistence type="inferred from homology"/>
<keyword evidence="3 6" id="KW-0808">Transferase</keyword>
<evidence type="ECO:0000313" key="6">
    <source>
        <dbReference type="EMBL" id="CAA9534398.1"/>
    </source>
</evidence>
<keyword evidence="2" id="KW-0328">Glycosyltransferase</keyword>
<feature type="transmembrane region" description="Helical" evidence="4">
    <location>
        <begin position="6"/>
        <end position="28"/>
    </location>
</feature>
<accession>A0A6J4TXJ8</accession>
<dbReference type="AlphaFoldDB" id="A0A6J4TXJ8"/>
<keyword evidence="4" id="KW-0812">Transmembrane</keyword>
<evidence type="ECO:0000256" key="1">
    <source>
        <dbReference type="ARBA" id="ARBA00006739"/>
    </source>
</evidence>
<dbReference type="Pfam" id="PF00535">
    <property type="entry name" value="Glycos_transf_2"/>
    <property type="match status" value="1"/>
</dbReference>
<sequence length="375" mass="41084">WTRALMWLSTALLAWTHVGYPLGGAAVARLRPRPVRAGDVTPTVALVITAYNEEDVIAARLENALALDYPSDRLRIVVASDASSDRTDEIVRSFAGRGVELIRAPRGGKVNAQNVAVRRLDAEVLAFSDANCLWAPDALRRLVRAFADPDVAYACGRLRLESPQGTNQEGTYWRLELALRARESQTGSVTGGNGAIYAVRRDFYEEVDPRFGHDLSLPYRMVGRGKRAVYVAEAEATEKMSTDLEDEFRRKVRMFGHCWLLVLRGRMFSLRRLGPLYWLQMVSHRLLRYASGLLHLALLGSSLVSGGRGDRGARVLLAGQGLLGAAAVASAATGGRVRLLAVAQYYVLVSLATVLGLVDVVRGVEPVWDKAEGTR</sequence>
<keyword evidence="4" id="KW-1133">Transmembrane helix</keyword>
<dbReference type="PANTHER" id="PTHR43630">
    <property type="entry name" value="POLY-BETA-1,6-N-ACETYL-D-GLUCOSAMINE SYNTHASE"/>
    <property type="match status" value="1"/>
</dbReference>
<dbReference type="GO" id="GO:0016757">
    <property type="term" value="F:glycosyltransferase activity"/>
    <property type="evidence" value="ECO:0007669"/>
    <property type="project" value="UniProtKB-KW"/>
</dbReference>
<dbReference type="InterPro" id="IPR029044">
    <property type="entry name" value="Nucleotide-diphossugar_trans"/>
</dbReference>
<evidence type="ECO:0000256" key="4">
    <source>
        <dbReference type="SAM" id="Phobius"/>
    </source>
</evidence>
<dbReference type="PANTHER" id="PTHR43630:SF1">
    <property type="entry name" value="POLY-BETA-1,6-N-ACETYL-D-GLUCOSAMINE SYNTHASE"/>
    <property type="match status" value="1"/>
</dbReference>
<evidence type="ECO:0000256" key="2">
    <source>
        <dbReference type="ARBA" id="ARBA00022676"/>
    </source>
</evidence>
<gene>
    <name evidence="6" type="ORF">AVDCRST_MAG79-1218</name>
</gene>
<keyword evidence="4" id="KW-0472">Membrane</keyword>